<dbReference type="InterPro" id="IPR007128">
    <property type="entry name" value="PMF1/Nnf1"/>
</dbReference>
<name>A0AAD5RMJ9_9PEZI</name>
<evidence type="ECO:0000256" key="8">
    <source>
        <dbReference type="ARBA" id="ARBA00023306"/>
    </source>
</evidence>
<evidence type="ECO:0000256" key="3">
    <source>
        <dbReference type="ARBA" id="ARBA00022454"/>
    </source>
</evidence>
<evidence type="ECO:0000256" key="10">
    <source>
        <dbReference type="SAM" id="MobiDB-lite"/>
    </source>
</evidence>
<keyword evidence="8" id="KW-0131">Cell cycle</keyword>
<keyword evidence="12" id="KW-1185">Reference proteome</keyword>
<dbReference type="AlphaFoldDB" id="A0AAD5RMJ9"/>
<evidence type="ECO:0000256" key="4">
    <source>
        <dbReference type="ARBA" id="ARBA00022618"/>
    </source>
</evidence>
<comment type="caution">
    <text evidence="11">The sequence shown here is derived from an EMBL/GenBank/DDBJ whole genome shotgun (WGS) entry which is preliminary data.</text>
</comment>
<keyword evidence="4" id="KW-0132">Cell division</keyword>
<evidence type="ECO:0000256" key="6">
    <source>
        <dbReference type="ARBA" id="ARBA00022838"/>
    </source>
</evidence>
<protein>
    <submittedName>
        <fullName evidence="11">Mind kinetochore complex component protein</fullName>
    </submittedName>
</protein>
<proteinExistence type="predicted"/>
<dbReference type="GO" id="GO:0005634">
    <property type="term" value="C:nucleus"/>
    <property type="evidence" value="ECO:0007669"/>
    <property type="project" value="UniProtKB-SubCell"/>
</dbReference>
<dbReference type="Pfam" id="PF03980">
    <property type="entry name" value="Nnf1"/>
    <property type="match status" value="1"/>
</dbReference>
<gene>
    <name evidence="11" type="ORF">MKZ38_003745</name>
</gene>
<dbReference type="Proteomes" id="UP001201980">
    <property type="component" value="Unassembled WGS sequence"/>
</dbReference>
<keyword evidence="9" id="KW-0137">Centromere</keyword>
<dbReference type="GO" id="GO:0007059">
    <property type="term" value="P:chromosome segregation"/>
    <property type="evidence" value="ECO:0007669"/>
    <property type="project" value="TreeGrafter"/>
</dbReference>
<keyword evidence="6" id="KW-0995">Kinetochore</keyword>
<dbReference type="PANTHER" id="PTHR15459:SF3">
    <property type="entry name" value="POLYAMINE-MODULATED FACTOR 1"/>
    <property type="match status" value="1"/>
</dbReference>
<evidence type="ECO:0000256" key="5">
    <source>
        <dbReference type="ARBA" id="ARBA00022776"/>
    </source>
</evidence>
<dbReference type="PANTHER" id="PTHR15459">
    <property type="entry name" value="POLYAMINE-MODULATED FACTOR 1"/>
    <property type="match status" value="1"/>
</dbReference>
<reference evidence="11" key="1">
    <citation type="submission" date="2022-07" db="EMBL/GenBank/DDBJ databases">
        <title>Draft genome sequence of Zalerion maritima ATCC 34329, a (micro)plastics degrading marine fungus.</title>
        <authorList>
            <person name="Paco A."/>
            <person name="Goncalves M.F.M."/>
            <person name="Rocha-Santos T.A.P."/>
            <person name="Alves A."/>
        </authorList>
    </citation>
    <scope>NUCLEOTIDE SEQUENCE</scope>
    <source>
        <strain evidence="11">ATCC 34329</strain>
    </source>
</reference>
<dbReference type="GO" id="GO:0000444">
    <property type="term" value="C:MIS12/MIND type complex"/>
    <property type="evidence" value="ECO:0007669"/>
    <property type="project" value="InterPro"/>
</dbReference>
<evidence type="ECO:0000313" key="11">
    <source>
        <dbReference type="EMBL" id="KAJ2898694.1"/>
    </source>
</evidence>
<evidence type="ECO:0000256" key="7">
    <source>
        <dbReference type="ARBA" id="ARBA00023242"/>
    </source>
</evidence>
<keyword evidence="7" id="KW-0539">Nucleus</keyword>
<evidence type="ECO:0000256" key="1">
    <source>
        <dbReference type="ARBA" id="ARBA00004123"/>
    </source>
</evidence>
<sequence length="237" mass="25918">MSQAENPGASQMPPEAAGAPRPSVLLSPPMPPRPVAQTPGPRAQRLQQLYAQSLRHTLNKISWDNFSACYPTIGSQAPGVLKAVQKQMVDRLLQLCNNEFDLIMTQRNVVAKLNELEELTADAAKRREDGDGEPPVAPHTLPPETILAAHLAPHLVAHQSQLNARIQTIQSKNAALWEEVQSQRAEIATMLEGLDNAVNDLDGATELLEPIVDDVGKETRDIEMEMETAKEEMGCGR</sequence>
<accession>A0AAD5RMJ9</accession>
<evidence type="ECO:0000313" key="12">
    <source>
        <dbReference type="Proteomes" id="UP001201980"/>
    </source>
</evidence>
<organism evidence="11 12">
    <name type="scientific">Zalerion maritima</name>
    <dbReference type="NCBI Taxonomy" id="339359"/>
    <lineage>
        <taxon>Eukaryota</taxon>
        <taxon>Fungi</taxon>
        <taxon>Dikarya</taxon>
        <taxon>Ascomycota</taxon>
        <taxon>Pezizomycotina</taxon>
        <taxon>Sordariomycetes</taxon>
        <taxon>Lulworthiomycetidae</taxon>
        <taxon>Lulworthiales</taxon>
        <taxon>Lulworthiaceae</taxon>
        <taxon>Zalerion</taxon>
    </lineage>
</organism>
<keyword evidence="3" id="KW-0158">Chromosome</keyword>
<dbReference type="EMBL" id="JAKWBI020000220">
    <property type="protein sequence ID" value="KAJ2898694.1"/>
    <property type="molecule type" value="Genomic_DNA"/>
</dbReference>
<evidence type="ECO:0000256" key="2">
    <source>
        <dbReference type="ARBA" id="ARBA00004629"/>
    </source>
</evidence>
<keyword evidence="5" id="KW-0498">Mitosis</keyword>
<comment type="subcellular location">
    <subcellularLocation>
        <location evidence="2">Chromosome</location>
        <location evidence="2">Centromere</location>
        <location evidence="2">Kinetochore</location>
    </subcellularLocation>
    <subcellularLocation>
        <location evidence="1">Nucleus</location>
    </subcellularLocation>
</comment>
<feature type="region of interest" description="Disordered" evidence="10">
    <location>
        <begin position="1"/>
        <end position="43"/>
    </location>
</feature>
<evidence type="ECO:0000256" key="9">
    <source>
        <dbReference type="ARBA" id="ARBA00023328"/>
    </source>
</evidence>
<dbReference type="GO" id="GO:0051301">
    <property type="term" value="P:cell division"/>
    <property type="evidence" value="ECO:0007669"/>
    <property type="project" value="UniProtKB-KW"/>
</dbReference>